<dbReference type="EMBL" id="WBVQ01000002">
    <property type="protein sequence ID" value="KAB2815610.1"/>
    <property type="molecule type" value="Genomic_DNA"/>
</dbReference>
<name>A0A6L3ZD62_9FLAO</name>
<proteinExistence type="predicted"/>
<dbReference type="GO" id="GO:0004176">
    <property type="term" value="F:ATP-dependent peptidase activity"/>
    <property type="evidence" value="ECO:0007669"/>
    <property type="project" value="InterPro"/>
</dbReference>
<gene>
    <name evidence="1" type="ORF">F8C82_07865</name>
</gene>
<dbReference type="GO" id="GO:0005524">
    <property type="term" value="F:ATP binding"/>
    <property type="evidence" value="ECO:0007669"/>
    <property type="project" value="InterPro"/>
</dbReference>
<keyword evidence="2" id="KW-1185">Reference proteome</keyword>
<protein>
    <recommendedName>
        <fullName evidence="3">Peptidase M41 domain-containing protein</fullName>
    </recommendedName>
</protein>
<dbReference type="SUPFAM" id="SSF140990">
    <property type="entry name" value="FtsH protease domain-like"/>
    <property type="match status" value="1"/>
</dbReference>
<dbReference type="InterPro" id="IPR037219">
    <property type="entry name" value="Peptidase_M41-like"/>
</dbReference>
<evidence type="ECO:0000313" key="1">
    <source>
        <dbReference type="EMBL" id="KAB2815610.1"/>
    </source>
</evidence>
<comment type="caution">
    <text evidence="1">The sequence shown here is derived from an EMBL/GenBank/DDBJ whole genome shotgun (WGS) entry which is preliminary data.</text>
</comment>
<organism evidence="1 2">
    <name type="scientific">Phaeocystidibacter marisrubri</name>
    <dbReference type="NCBI Taxonomy" id="1577780"/>
    <lineage>
        <taxon>Bacteria</taxon>
        <taxon>Pseudomonadati</taxon>
        <taxon>Bacteroidota</taxon>
        <taxon>Flavobacteriia</taxon>
        <taxon>Flavobacteriales</taxon>
        <taxon>Phaeocystidibacteraceae</taxon>
        <taxon>Phaeocystidibacter</taxon>
    </lineage>
</organism>
<dbReference type="GO" id="GO:0006508">
    <property type="term" value="P:proteolysis"/>
    <property type="evidence" value="ECO:0007669"/>
    <property type="project" value="InterPro"/>
</dbReference>
<dbReference type="OrthoDB" id="9553964at2"/>
<dbReference type="Proteomes" id="UP000484164">
    <property type="component" value="Unassembled WGS sequence"/>
</dbReference>
<accession>A0A6L3ZD62</accession>
<evidence type="ECO:0000313" key="2">
    <source>
        <dbReference type="Proteomes" id="UP000484164"/>
    </source>
</evidence>
<dbReference type="AlphaFoldDB" id="A0A6L3ZD62"/>
<evidence type="ECO:0008006" key="3">
    <source>
        <dbReference type="Google" id="ProtNLM"/>
    </source>
</evidence>
<dbReference type="GO" id="GO:0004222">
    <property type="term" value="F:metalloendopeptidase activity"/>
    <property type="evidence" value="ECO:0007669"/>
    <property type="project" value="InterPro"/>
</dbReference>
<reference evidence="1 2" key="1">
    <citation type="submission" date="2019-10" db="EMBL/GenBank/DDBJ databases">
        <title>Genome sequence of Phaeocystidibacter marisrubri JCM30614 (type strain).</title>
        <authorList>
            <person name="Bowman J.P."/>
        </authorList>
    </citation>
    <scope>NUCLEOTIDE SEQUENCE [LARGE SCALE GENOMIC DNA]</scope>
    <source>
        <strain evidence="1 2">JCM 30614</strain>
    </source>
</reference>
<dbReference type="Gene3D" id="1.20.58.760">
    <property type="entry name" value="Peptidase M41"/>
    <property type="match status" value="1"/>
</dbReference>
<sequence length="195" mass="22753">MRIHQHDSIRIRKVCNHEAGHYILAREMKFKTHGISAKFNFPQGHSGSSGCEPWTPSINSTEDIENYLERRVQVLYAGVIAEAMDIEGNYDSDYALNEWRNGGGKDDYSKFRELIHVLRNIRHPDTNDEQEVQKQLDNIDNELIQKTGKIVHERIALIHGVGDTLFRKIQEYNIEYELPEDEINQIQMIKKLYSK</sequence>
<dbReference type="RefSeq" id="WP_151693040.1">
    <property type="nucleotide sequence ID" value="NZ_BMGX01000001.1"/>
</dbReference>